<dbReference type="EMBL" id="JBHSEC010000006">
    <property type="protein sequence ID" value="MFC4410000.1"/>
    <property type="molecule type" value="Genomic_DNA"/>
</dbReference>
<gene>
    <name evidence="8" type="ORF">ACFOZY_06050</name>
</gene>
<feature type="transmembrane region" description="Helical" evidence="6">
    <location>
        <begin position="18"/>
        <end position="40"/>
    </location>
</feature>
<dbReference type="Pfam" id="PF02706">
    <property type="entry name" value="Wzz"/>
    <property type="match status" value="1"/>
</dbReference>
<organism evidence="8 9">
    <name type="scientific">Chungangia koreensis</name>
    <dbReference type="NCBI Taxonomy" id="752657"/>
    <lineage>
        <taxon>Bacteria</taxon>
        <taxon>Bacillati</taxon>
        <taxon>Bacillota</taxon>
        <taxon>Bacilli</taxon>
        <taxon>Lactobacillales</taxon>
        <taxon>Chungangia</taxon>
    </lineage>
</organism>
<accession>A0ABV8X7E1</accession>
<evidence type="ECO:0000313" key="8">
    <source>
        <dbReference type="EMBL" id="MFC4410000.1"/>
    </source>
</evidence>
<dbReference type="Proteomes" id="UP001595817">
    <property type="component" value="Unassembled WGS sequence"/>
</dbReference>
<feature type="domain" description="Polysaccharide chain length determinant N-terminal" evidence="7">
    <location>
        <begin position="3"/>
        <end position="42"/>
    </location>
</feature>
<keyword evidence="4 6" id="KW-1133">Transmembrane helix</keyword>
<evidence type="ECO:0000256" key="5">
    <source>
        <dbReference type="ARBA" id="ARBA00023136"/>
    </source>
</evidence>
<comment type="subcellular location">
    <subcellularLocation>
        <location evidence="1">Cell membrane</location>
        <topology evidence="1">Multi-pass membrane protein</topology>
    </subcellularLocation>
</comment>
<evidence type="ECO:0000256" key="2">
    <source>
        <dbReference type="ARBA" id="ARBA00022475"/>
    </source>
</evidence>
<evidence type="ECO:0000256" key="3">
    <source>
        <dbReference type="ARBA" id="ARBA00022692"/>
    </source>
</evidence>
<keyword evidence="2" id="KW-1003">Cell membrane</keyword>
<dbReference type="RefSeq" id="WP_378153354.1">
    <property type="nucleotide sequence ID" value="NZ_JBHSEC010000006.1"/>
</dbReference>
<name>A0ABV8X7E1_9LACT</name>
<sequence length="59" mass="6687">MEETISLQELLQVIRKRIILIITLVVVAICISGVASYFFITQFIKLQHNSPRKNGTADI</sequence>
<proteinExistence type="predicted"/>
<evidence type="ECO:0000256" key="4">
    <source>
        <dbReference type="ARBA" id="ARBA00022989"/>
    </source>
</evidence>
<evidence type="ECO:0000256" key="6">
    <source>
        <dbReference type="SAM" id="Phobius"/>
    </source>
</evidence>
<evidence type="ECO:0000256" key="1">
    <source>
        <dbReference type="ARBA" id="ARBA00004651"/>
    </source>
</evidence>
<keyword evidence="5 6" id="KW-0472">Membrane</keyword>
<reference evidence="9" key="1">
    <citation type="journal article" date="2019" name="Int. J. Syst. Evol. Microbiol.">
        <title>The Global Catalogue of Microorganisms (GCM) 10K type strain sequencing project: providing services to taxonomists for standard genome sequencing and annotation.</title>
        <authorList>
            <consortium name="The Broad Institute Genomics Platform"/>
            <consortium name="The Broad Institute Genome Sequencing Center for Infectious Disease"/>
            <person name="Wu L."/>
            <person name="Ma J."/>
        </authorList>
    </citation>
    <scope>NUCLEOTIDE SEQUENCE [LARGE SCALE GENOMIC DNA]</scope>
    <source>
        <strain evidence="9">CCUG 59778</strain>
    </source>
</reference>
<keyword evidence="3 6" id="KW-0812">Transmembrane</keyword>
<evidence type="ECO:0000313" key="9">
    <source>
        <dbReference type="Proteomes" id="UP001595817"/>
    </source>
</evidence>
<keyword evidence="9" id="KW-1185">Reference proteome</keyword>
<comment type="caution">
    <text evidence="8">The sequence shown here is derived from an EMBL/GenBank/DDBJ whole genome shotgun (WGS) entry which is preliminary data.</text>
</comment>
<evidence type="ECO:0000259" key="7">
    <source>
        <dbReference type="Pfam" id="PF02706"/>
    </source>
</evidence>
<dbReference type="InterPro" id="IPR003856">
    <property type="entry name" value="LPS_length_determ_N"/>
</dbReference>
<protein>
    <submittedName>
        <fullName evidence="8">Wzz/FepE/Etk N-terminal domain-containing protein</fullName>
    </submittedName>
</protein>